<comment type="caution">
    <text evidence="2">The sequence shown here is derived from an EMBL/GenBank/DDBJ whole genome shotgun (WGS) entry which is preliminary data.</text>
</comment>
<reference evidence="3" key="1">
    <citation type="submission" date="2017-03" db="EMBL/GenBank/DDBJ databases">
        <title>Phytopthora megakarya and P. palmivora, two closely related causual agents of cacao black pod achieved similar genome size and gene model numbers by different mechanisms.</title>
        <authorList>
            <person name="Ali S."/>
            <person name="Shao J."/>
            <person name="Larry D.J."/>
            <person name="Kronmiller B."/>
            <person name="Shen D."/>
            <person name="Strem M.D."/>
            <person name="Melnick R.L."/>
            <person name="Guiltinan M.J."/>
            <person name="Tyler B.M."/>
            <person name="Meinhardt L.W."/>
            <person name="Bailey B.A."/>
        </authorList>
    </citation>
    <scope>NUCLEOTIDE SEQUENCE [LARGE SCALE GENOMIC DNA]</scope>
    <source>
        <strain evidence="3">zdho120</strain>
    </source>
</reference>
<dbReference type="EMBL" id="NBNE01006277">
    <property type="protein sequence ID" value="OWZ02277.1"/>
    <property type="molecule type" value="Genomic_DNA"/>
</dbReference>
<feature type="compositionally biased region" description="Basic and acidic residues" evidence="1">
    <location>
        <begin position="36"/>
        <end position="53"/>
    </location>
</feature>
<accession>A0A225VBX4</accession>
<keyword evidence="3" id="KW-1185">Reference proteome</keyword>
<dbReference type="Proteomes" id="UP000198211">
    <property type="component" value="Unassembled WGS sequence"/>
</dbReference>
<sequence length="288" mass="33179">MDSSETSEWEPDHNSGEQGSETVAVATKSVPGEPPDPERRRFTGSGRRTEHNKQKWNAFEAKWKTLSEIPFPKLPVEQEVWHQAVQKHPNELMEWLQEVDSPEYILRTLKVGVILDWTRQFRIDCLLIEMAEIQEQVEQEIEAGADVDSSVIATLTSWVTFITEQREQMLDDSYIHSQDLWSVLNKHNPDKVKLLQLCRKRKADSLSRLLVAAYAYAPELRRLIGNAGSMATTTREVLDQFFEVLQKYPNVRRAYYGNVPDGDWAALESLLAIYNKNVQQAETETMED</sequence>
<protein>
    <submittedName>
        <fullName evidence="2">Uncharacterized protein</fullName>
    </submittedName>
</protein>
<evidence type="ECO:0000313" key="2">
    <source>
        <dbReference type="EMBL" id="OWZ02277.1"/>
    </source>
</evidence>
<dbReference type="AlphaFoldDB" id="A0A225VBX4"/>
<feature type="region of interest" description="Disordered" evidence="1">
    <location>
        <begin position="1"/>
        <end position="53"/>
    </location>
</feature>
<dbReference type="OrthoDB" id="145655at2759"/>
<organism evidence="2 3">
    <name type="scientific">Phytophthora megakarya</name>
    <dbReference type="NCBI Taxonomy" id="4795"/>
    <lineage>
        <taxon>Eukaryota</taxon>
        <taxon>Sar</taxon>
        <taxon>Stramenopiles</taxon>
        <taxon>Oomycota</taxon>
        <taxon>Peronosporomycetes</taxon>
        <taxon>Peronosporales</taxon>
        <taxon>Peronosporaceae</taxon>
        <taxon>Phytophthora</taxon>
    </lineage>
</organism>
<gene>
    <name evidence="2" type="ORF">PHMEG_00026190</name>
</gene>
<proteinExistence type="predicted"/>
<evidence type="ECO:0000256" key="1">
    <source>
        <dbReference type="SAM" id="MobiDB-lite"/>
    </source>
</evidence>
<evidence type="ECO:0000313" key="3">
    <source>
        <dbReference type="Proteomes" id="UP000198211"/>
    </source>
</evidence>
<name>A0A225VBX4_9STRA</name>